<sequence length="69" mass="7804">MQHSLLPIHATTDTRPVQRAVAVRLRGEKKKRKTETGAGGSLRFRVFVAERMWGVAYRALYGNKIYTTG</sequence>
<dbReference type="EMBL" id="JACVVK020000137">
    <property type="protein sequence ID" value="KAK7489474.1"/>
    <property type="molecule type" value="Genomic_DNA"/>
</dbReference>
<name>A0ABD0KR99_9CAEN</name>
<proteinExistence type="predicted"/>
<comment type="caution">
    <text evidence="1">The sequence shown here is derived from an EMBL/GenBank/DDBJ whole genome shotgun (WGS) entry which is preliminary data.</text>
</comment>
<dbReference type="Proteomes" id="UP001519460">
    <property type="component" value="Unassembled WGS sequence"/>
</dbReference>
<evidence type="ECO:0000313" key="1">
    <source>
        <dbReference type="EMBL" id="KAK7489474.1"/>
    </source>
</evidence>
<organism evidence="1 2">
    <name type="scientific">Batillaria attramentaria</name>
    <dbReference type="NCBI Taxonomy" id="370345"/>
    <lineage>
        <taxon>Eukaryota</taxon>
        <taxon>Metazoa</taxon>
        <taxon>Spiralia</taxon>
        <taxon>Lophotrochozoa</taxon>
        <taxon>Mollusca</taxon>
        <taxon>Gastropoda</taxon>
        <taxon>Caenogastropoda</taxon>
        <taxon>Sorbeoconcha</taxon>
        <taxon>Cerithioidea</taxon>
        <taxon>Batillariidae</taxon>
        <taxon>Batillaria</taxon>
    </lineage>
</organism>
<protein>
    <submittedName>
        <fullName evidence="1">Uncharacterized protein</fullName>
    </submittedName>
</protein>
<accession>A0ABD0KR99</accession>
<evidence type="ECO:0000313" key="2">
    <source>
        <dbReference type="Proteomes" id="UP001519460"/>
    </source>
</evidence>
<gene>
    <name evidence="1" type="ORF">BaRGS_00019273</name>
</gene>
<dbReference type="AlphaFoldDB" id="A0ABD0KR99"/>
<reference evidence="1 2" key="1">
    <citation type="journal article" date="2023" name="Sci. Data">
        <title>Genome assembly of the Korean intertidal mud-creeper Batillaria attramentaria.</title>
        <authorList>
            <person name="Patra A.K."/>
            <person name="Ho P.T."/>
            <person name="Jun S."/>
            <person name="Lee S.J."/>
            <person name="Kim Y."/>
            <person name="Won Y.J."/>
        </authorList>
    </citation>
    <scope>NUCLEOTIDE SEQUENCE [LARGE SCALE GENOMIC DNA]</scope>
    <source>
        <strain evidence="1">Wonlab-2016</strain>
    </source>
</reference>
<keyword evidence="2" id="KW-1185">Reference proteome</keyword>